<feature type="region of interest" description="Disordered" evidence="1">
    <location>
        <begin position="95"/>
        <end position="173"/>
    </location>
</feature>
<accession>A0A0E3BFP2</accession>
<evidence type="ECO:0000313" key="2">
    <source>
        <dbReference type="EMBL" id="KGG90992.1"/>
    </source>
</evidence>
<proteinExistence type="predicted"/>
<protein>
    <submittedName>
        <fullName evidence="2">Uncharacterized protein</fullName>
    </submittedName>
</protein>
<dbReference type="RefSeq" id="WP_052088239.1">
    <property type="nucleotide sequence ID" value="NZ_AWTN01000094.1"/>
</dbReference>
<gene>
    <name evidence="2" type="ORF">P245_14450</name>
</gene>
<feature type="compositionally biased region" description="Polar residues" evidence="1">
    <location>
        <begin position="104"/>
        <end position="122"/>
    </location>
</feature>
<evidence type="ECO:0000313" key="3">
    <source>
        <dbReference type="Proteomes" id="UP000029567"/>
    </source>
</evidence>
<feature type="region of interest" description="Disordered" evidence="1">
    <location>
        <begin position="1"/>
        <end position="33"/>
    </location>
</feature>
<feature type="region of interest" description="Disordered" evidence="1">
    <location>
        <begin position="279"/>
        <end position="298"/>
    </location>
</feature>
<reference evidence="2 3" key="1">
    <citation type="submission" date="2013-09" db="EMBL/GenBank/DDBJ databases">
        <title>High correlation between genotypes and phenotypes of environmental bacteria Comamonas testosteroni strains.</title>
        <authorList>
            <person name="Liu L."/>
            <person name="Zhu W."/>
            <person name="Xia X."/>
            <person name="Xu B."/>
            <person name="Luo M."/>
            <person name="Wang G."/>
        </authorList>
    </citation>
    <scope>NUCLEOTIDE SEQUENCE [LARGE SCALE GENOMIC DNA]</scope>
    <source>
        <strain evidence="2 3">JL14</strain>
    </source>
</reference>
<comment type="caution">
    <text evidence="2">The sequence shown here is derived from an EMBL/GenBank/DDBJ whole genome shotgun (WGS) entry which is preliminary data.</text>
</comment>
<dbReference type="AlphaFoldDB" id="A0A0E3BFP2"/>
<dbReference type="Proteomes" id="UP000029567">
    <property type="component" value="Unassembled WGS sequence"/>
</dbReference>
<organism evidence="2 3">
    <name type="scientific">Comamonas thiooxydans</name>
    <dbReference type="NCBI Taxonomy" id="363952"/>
    <lineage>
        <taxon>Bacteria</taxon>
        <taxon>Pseudomonadati</taxon>
        <taxon>Pseudomonadota</taxon>
        <taxon>Betaproteobacteria</taxon>
        <taxon>Burkholderiales</taxon>
        <taxon>Comamonadaceae</taxon>
        <taxon>Comamonas</taxon>
    </lineage>
</organism>
<evidence type="ECO:0000256" key="1">
    <source>
        <dbReference type="SAM" id="MobiDB-lite"/>
    </source>
</evidence>
<feature type="compositionally biased region" description="Low complexity" evidence="1">
    <location>
        <begin position="161"/>
        <end position="173"/>
    </location>
</feature>
<sequence length="630" mass="64231">MFGLSKPIPKDKGAKLAQAQNQAPDSIPGMFKPGEFVLPPDTVHAMGGKQALQGVVDATHTPVQASFGLNSPKASAPQTQAAPQLGLKPEVFFANGGAPEDQLQRSSGGQASPTNTFPQASPSAGAPVYSGAGFGRDQFGSSGQIAKVPDSIGQQPGRKMQAQAQPAPAAQPAAAPVASIAGASDATRVPQVNPALPVAAPAAATRSPGPSELYMQDRAQEMRDQWGSGNYAQAAGTAARTAVQGLGMYGVELADKVGSPVVNAVGNFAGGLIGSEAHAAQQPASPATTPGTATAASTKPAAAPVAAAAIQPGLTNTVGSAPRAAQVATAASASGELPEGVYNHGRGQYSDQASGMGFPAGFTGKPNARNMAAADNLAASNAAQAAAGGSTEEGGFGLRAPAVAHSGNDWAARQRLKNLETSASSIMNTQRWGGKGAANNPAAQNFLDASRADLAAQGKVPDFQMRTNEINAGLRRAAMAEAGADRRAQGQIGLGLGQLALGAQRNQLDAQRVTNDERLRAPQIRAAERIGQLQEQYLSAKTPEEQAAIAAQIRAYSGKDSDSWKAVALQGGTDAQGNKTESILGAVNERTGEMRRMGAQQQAPEFVKGTVYQDAKGNKQRWNGTAFESL</sequence>
<name>A0A0E3BFP2_9BURK</name>
<dbReference type="EMBL" id="AWTN01000094">
    <property type="protein sequence ID" value="KGG90992.1"/>
    <property type="molecule type" value="Genomic_DNA"/>
</dbReference>